<keyword evidence="6" id="KW-0597">Phosphoprotein</keyword>
<dbReference type="InterPro" id="IPR008271">
    <property type="entry name" value="Ser/Thr_kinase_AS"/>
</dbReference>
<keyword evidence="9 22" id="KW-0418">Kinase</keyword>
<dbReference type="Gene3D" id="1.10.510.10">
    <property type="entry name" value="Transferase(Phosphotransferase) domain 1"/>
    <property type="match status" value="1"/>
</dbReference>
<evidence type="ECO:0000256" key="10">
    <source>
        <dbReference type="ARBA" id="ARBA00022840"/>
    </source>
</evidence>
<dbReference type="InterPro" id="IPR000719">
    <property type="entry name" value="Prot_kinase_dom"/>
</dbReference>
<dbReference type="EC" id="2.7.11.17" evidence="4"/>
<dbReference type="PANTHER" id="PTHR24347">
    <property type="entry name" value="SERINE/THREONINE-PROTEIN KINASE"/>
    <property type="match status" value="1"/>
</dbReference>
<dbReference type="PROSITE" id="PS00108">
    <property type="entry name" value="PROTEIN_KINASE_ST"/>
    <property type="match status" value="1"/>
</dbReference>
<accession>A0A0B2VI99</accession>
<evidence type="ECO:0000256" key="11">
    <source>
        <dbReference type="ARBA" id="ARBA00022860"/>
    </source>
</evidence>
<dbReference type="CDD" id="cd14086">
    <property type="entry name" value="STKc_CaMKII"/>
    <property type="match status" value="1"/>
</dbReference>
<dbReference type="Gene3D" id="6.10.140.620">
    <property type="match status" value="1"/>
</dbReference>
<evidence type="ECO:0000256" key="4">
    <source>
        <dbReference type="ARBA" id="ARBA00012434"/>
    </source>
</evidence>
<dbReference type="FunFam" id="1.10.510.10:FF:000001">
    <property type="entry name" value="Calcium/calmodulin-dependent protein kinase type II subunit delta"/>
    <property type="match status" value="1"/>
</dbReference>
<dbReference type="SUPFAM" id="SSF56112">
    <property type="entry name" value="Protein kinase-like (PK-like)"/>
    <property type="match status" value="1"/>
</dbReference>
<dbReference type="OMA" id="KHIGENQ"/>
<evidence type="ECO:0000256" key="15">
    <source>
        <dbReference type="ARBA" id="ARBA00047430"/>
    </source>
</evidence>
<evidence type="ECO:0000256" key="1">
    <source>
        <dbReference type="ARBA" id="ARBA00004484"/>
    </source>
</evidence>
<feature type="region of interest" description="Disordered" evidence="20">
    <location>
        <begin position="507"/>
        <end position="597"/>
    </location>
</feature>
<dbReference type="Gene3D" id="3.30.200.20">
    <property type="entry name" value="Phosphorylase Kinase, domain 1"/>
    <property type="match status" value="1"/>
</dbReference>
<dbReference type="STRING" id="6265.A0A0B2VI99"/>
<feature type="compositionally biased region" description="Polar residues" evidence="20">
    <location>
        <begin position="349"/>
        <end position="369"/>
    </location>
</feature>
<dbReference type="PROSITE" id="PS00107">
    <property type="entry name" value="PROTEIN_KINASE_ATP"/>
    <property type="match status" value="1"/>
</dbReference>
<dbReference type="AlphaFoldDB" id="A0A0B2VI99"/>
<dbReference type="SMART" id="SM00220">
    <property type="entry name" value="S_TKc"/>
    <property type="match status" value="1"/>
</dbReference>
<evidence type="ECO:0000256" key="17">
    <source>
        <dbReference type="ARBA" id="ARBA00071333"/>
    </source>
</evidence>
<dbReference type="GO" id="GO:0005524">
    <property type="term" value="F:ATP binding"/>
    <property type="evidence" value="ECO:0007669"/>
    <property type="project" value="UniProtKB-UniRule"/>
</dbReference>
<dbReference type="GO" id="GO:0030424">
    <property type="term" value="C:axon"/>
    <property type="evidence" value="ECO:0007669"/>
    <property type="project" value="UniProtKB-SubCell"/>
</dbReference>
<evidence type="ECO:0000256" key="9">
    <source>
        <dbReference type="ARBA" id="ARBA00022777"/>
    </source>
</evidence>
<feature type="region of interest" description="Disordered" evidence="20">
    <location>
        <begin position="457"/>
        <end position="484"/>
    </location>
</feature>
<gene>
    <name evidence="22" type="primary">unc-43</name>
    <name evidence="22" type="ORF">Tcan_07070</name>
</gene>
<feature type="compositionally biased region" description="Polar residues" evidence="20">
    <location>
        <begin position="457"/>
        <end position="466"/>
    </location>
</feature>
<feature type="compositionally biased region" description="Low complexity" evidence="20">
    <location>
        <begin position="371"/>
        <end position="386"/>
    </location>
</feature>
<evidence type="ECO:0000256" key="19">
    <source>
        <dbReference type="PROSITE-ProRule" id="PRU10141"/>
    </source>
</evidence>
<dbReference type="Proteomes" id="UP000031036">
    <property type="component" value="Unassembled WGS sequence"/>
</dbReference>
<feature type="compositionally biased region" description="Polar residues" evidence="20">
    <location>
        <begin position="539"/>
        <end position="555"/>
    </location>
</feature>
<keyword evidence="10 19" id="KW-0067">ATP-binding</keyword>
<comment type="catalytic activity">
    <reaction evidence="14">
        <text>L-threonyl-[protein] + ATP = O-phospho-L-threonyl-[protein] + ADP + H(+)</text>
        <dbReference type="Rhea" id="RHEA:46608"/>
        <dbReference type="Rhea" id="RHEA-COMP:11060"/>
        <dbReference type="Rhea" id="RHEA-COMP:11605"/>
        <dbReference type="ChEBI" id="CHEBI:15378"/>
        <dbReference type="ChEBI" id="CHEBI:30013"/>
        <dbReference type="ChEBI" id="CHEBI:30616"/>
        <dbReference type="ChEBI" id="CHEBI:61977"/>
        <dbReference type="ChEBI" id="CHEBI:456216"/>
        <dbReference type="EC" id="2.7.11.17"/>
    </reaction>
</comment>
<comment type="catalytic activity">
    <reaction evidence="15">
        <text>L-seryl-[protein] + ATP = O-phospho-L-seryl-[protein] + ADP + H(+)</text>
        <dbReference type="Rhea" id="RHEA:17989"/>
        <dbReference type="Rhea" id="RHEA-COMP:9863"/>
        <dbReference type="Rhea" id="RHEA-COMP:11604"/>
        <dbReference type="ChEBI" id="CHEBI:15378"/>
        <dbReference type="ChEBI" id="CHEBI:29999"/>
        <dbReference type="ChEBI" id="CHEBI:30616"/>
        <dbReference type="ChEBI" id="CHEBI:83421"/>
        <dbReference type="ChEBI" id="CHEBI:456216"/>
        <dbReference type="EC" id="2.7.11.17"/>
    </reaction>
</comment>
<feature type="compositionally biased region" description="Low complexity" evidence="20">
    <location>
        <begin position="556"/>
        <end position="575"/>
    </location>
</feature>
<dbReference type="EMBL" id="JPKZ01001576">
    <property type="protein sequence ID" value="KHN81192.1"/>
    <property type="molecule type" value="Genomic_DNA"/>
</dbReference>
<evidence type="ECO:0000259" key="21">
    <source>
        <dbReference type="PROSITE" id="PS50011"/>
    </source>
</evidence>
<comment type="subcellular location">
    <subcellularLocation>
        <location evidence="2">Cell projection</location>
        <location evidence="2">Axon</location>
    </subcellularLocation>
    <subcellularLocation>
        <location evidence="1">Perikaryon</location>
    </subcellularLocation>
</comment>
<reference evidence="22 23" key="1">
    <citation type="submission" date="2014-11" db="EMBL/GenBank/DDBJ databases">
        <title>Genetic blueprint of the zoonotic pathogen Toxocara canis.</title>
        <authorList>
            <person name="Zhu X.-Q."/>
            <person name="Korhonen P.K."/>
            <person name="Cai H."/>
            <person name="Young N.D."/>
            <person name="Nejsum P."/>
            <person name="von Samson-Himmelstjerna G."/>
            <person name="Boag P.R."/>
            <person name="Tan P."/>
            <person name="Li Q."/>
            <person name="Min J."/>
            <person name="Yang Y."/>
            <person name="Wang X."/>
            <person name="Fang X."/>
            <person name="Hall R.S."/>
            <person name="Hofmann A."/>
            <person name="Sternberg P.W."/>
            <person name="Jex A.R."/>
            <person name="Gasser R.B."/>
        </authorList>
    </citation>
    <scope>NUCLEOTIDE SEQUENCE [LARGE SCALE GENOMIC DNA]</scope>
    <source>
        <strain evidence="22">PN_DK_2014</strain>
    </source>
</reference>
<evidence type="ECO:0000256" key="18">
    <source>
        <dbReference type="ARBA" id="ARBA00083246"/>
    </source>
</evidence>
<comment type="caution">
    <text evidence="22">The sequence shown here is derived from an EMBL/GenBank/DDBJ whole genome shotgun (WGS) entry which is preliminary data.</text>
</comment>
<dbReference type="GO" id="GO:0043204">
    <property type="term" value="C:perikaryon"/>
    <property type="evidence" value="ECO:0007669"/>
    <property type="project" value="UniProtKB-SubCell"/>
</dbReference>
<organism evidence="22 23">
    <name type="scientific">Toxocara canis</name>
    <name type="common">Canine roundworm</name>
    <dbReference type="NCBI Taxonomy" id="6265"/>
    <lineage>
        <taxon>Eukaryota</taxon>
        <taxon>Metazoa</taxon>
        <taxon>Ecdysozoa</taxon>
        <taxon>Nematoda</taxon>
        <taxon>Chromadorea</taxon>
        <taxon>Rhabditida</taxon>
        <taxon>Spirurina</taxon>
        <taxon>Ascaridomorpha</taxon>
        <taxon>Ascaridoidea</taxon>
        <taxon>Toxocaridae</taxon>
        <taxon>Toxocara</taxon>
    </lineage>
</organism>
<keyword evidence="11" id="KW-0112">Calmodulin-binding</keyword>
<comment type="similarity">
    <text evidence="3">Belongs to the protein kinase superfamily. CAMK Ser/Thr protein kinase family. CaMK subfamily.</text>
</comment>
<keyword evidence="7" id="KW-0808">Transferase</keyword>
<feature type="domain" description="Protein kinase" evidence="21">
    <location>
        <begin position="22"/>
        <end position="280"/>
    </location>
</feature>
<evidence type="ECO:0000256" key="8">
    <source>
        <dbReference type="ARBA" id="ARBA00022741"/>
    </source>
</evidence>
<evidence type="ECO:0000313" key="23">
    <source>
        <dbReference type="Proteomes" id="UP000031036"/>
    </source>
</evidence>
<evidence type="ECO:0000256" key="12">
    <source>
        <dbReference type="ARBA" id="ARBA00023016"/>
    </source>
</evidence>
<keyword evidence="8 19" id="KW-0547">Nucleotide-binding</keyword>
<dbReference type="PROSITE" id="PS50011">
    <property type="entry name" value="PROTEIN_KINASE_DOM"/>
    <property type="match status" value="1"/>
</dbReference>
<keyword evidence="13" id="KW-0966">Cell projection</keyword>
<evidence type="ECO:0000256" key="13">
    <source>
        <dbReference type="ARBA" id="ARBA00023273"/>
    </source>
</evidence>
<dbReference type="InterPro" id="IPR011009">
    <property type="entry name" value="Kinase-like_dom_sf"/>
</dbReference>
<dbReference type="InterPro" id="IPR017441">
    <property type="entry name" value="Protein_kinase_ATP_BS"/>
</dbReference>
<evidence type="ECO:0000313" key="22">
    <source>
        <dbReference type="EMBL" id="KHN81192.1"/>
    </source>
</evidence>
<evidence type="ECO:0000256" key="7">
    <source>
        <dbReference type="ARBA" id="ARBA00022679"/>
    </source>
</evidence>
<feature type="compositionally biased region" description="Low complexity" evidence="20">
    <location>
        <begin position="330"/>
        <end position="344"/>
    </location>
</feature>
<keyword evidence="23" id="KW-1185">Reference proteome</keyword>
<comment type="subunit">
    <text evidence="16">Dodecamer. Subunits are tightly packed around a central ring-shaped scaffold with extensive contacts between the regulatory segment of one kinase and the catalytic domain of another enabling cooperative activation of a subunit by the adjacent molecule. Interacts with and phosphorylates daf-16; the interaction promotes daf-16 nuclear localization. Interacts with egl-2 and tir-1. Interacts with nsy-1.</text>
</comment>
<name>A0A0B2VI99_TOXCA</name>
<dbReference type="Pfam" id="PF00069">
    <property type="entry name" value="Pkinase"/>
    <property type="match status" value="1"/>
</dbReference>
<dbReference type="FunFam" id="3.30.200.20:FF:000002">
    <property type="entry name" value="Calcium/calmodulin-dependent protein kinase type II subunit delta isoform 2"/>
    <property type="match status" value="1"/>
</dbReference>
<evidence type="ECO:0000256" key="5">
    <source>
        <dbReference type="ARBA" id="ARBA00022527"/>
    </source>
</evidence>
<evidence type="ECO:0000256" key="14">
    <source>
        <dbReference type="ARBA" id="ARBA00047307"/>
    </source>
</evidence>
<evidence type="ECO:0000256" key="20">
    <source>
        <dbReference type="SAM" id="MobiDB-lite"/>
    </source>
</evidence>
<evidence type="ECO:0000256" key="16">
    <source>
        <dbReference type="ARBA" id="ARBA00065465"/>
    </source>
</evidence>
<keyword evidence="5" id="KW-0723">Serine/threonine-protein kinase</keyword>
<dbReference type="OrthoDB" id="442176at2759"/>
<evidence type="ECO:0000256" key="3">
    <source>
        <dbReference type="ARBA" id="ARBA00005354"/>
    </source>
</evidence>
<keyword evidence="12" id="KW-0346">Stress response</keyword>
<protein>
    <recommendedName>
        <fullName evidence="17">Calcium/calmodulin-dependent protein kinase type II</fullName>
        <ecNumber evidence="4">2.7.11.17</ecNumber>
    </recommendedName>
    <alternativeName>
        <fullName evidence="18">Uncoordinated protein 43</fullName>
    </alternativeName>
</protein>
<dbReference type="GO" id="GO:0005516">
    <property type="term" value="F:calmodulin binding"/>
    <property type="evidence" value="ECO:0007669"/>
    <property type="project" value="UniProtKB-KW"/>
</dbReference>
<evidence type="ECO:0000256" key="2">
    <source>
        <dbReference type="ARBA" id="ARBA00004489"/>
    </source>
</evidence>
<dbReference type="GO" id="GO:0004683">
    <property type="term" value="F:calcium/calmodulin-dependent protein kinase activity"/>
    <property type="evidence" value="ECO:0007669"/>
    <property type="project" value="UniProtKB-EC"/>
</dbReference>
<feature type="binding site" evidence="19">
    <location>
        <position position="51"/>
    </location>
    <ligand>
        <name>ATP</name>
        <dbReference type="ChEBI" id="CHEBI:30616"/>
    </ligand>
</feature>
<proteinExistence type="inferred from homology"/>
<feature type="region of interest" description="Disordered" evidence="20">
    <location>
        <begin position="330"/>
        <end position="386"/>
    </location>
</feature>
<sequence length="635" mass="69464">MVVVPPTSNVMNSTSTNFSDNYEVKEELGKGAFSVVRRCVQKRTGLEFAAKIINTKKLSARDFQKLEREARICRKLQHPNIVRLHDSIQEEAFHYLIFDLVTGGELFEDIVAREFYSEADASHCIQQILESIAYCHMNSVVHRDLKPENLLLASKAKGAAVKLADFGLAIEVQGETEAWFGFAGTPGYLSPEVLKKDPYGKPVDIWACGVILYILLVGYPPFWDEDQHRLYAQIKAGAYDYPSPEWDTVTPEAKNLIDSMLTVNPKKRITAEQALKVPWICNRERVASVMHRQDTVDCLKKFNARRKLKAAISAVTVVNRMSGVFRAMESASTGSGGPTASSSAHALPSAQSATLAEMRSSCSNGSQEMRTPAQTPTGATPTTNGYPNCTTTVQLNHAVEGAILTTMIATRNLSNEGDTSSSRPVLQRFLAGRRSERFERVKKPIVNLRFDCAMPNTSTASESSSGIVADIKSEKSTKKRTASPYRISDTPRFVMAGLADLVGRARSPSFRKRTSARKNSEPSPISPLVEKRELPASKMPSTTNSAVSTPASRKTSATWSSSRPSCPSSSADVSSNCTNSSSPIRRISDSATGLPPRCAQKLQPAVKVQHSGETLESRNQGQKNLTFCSCALLLL</sequence>
<evidence type="ECO:0000256" key="6">
    <source>
        <dbReference type="ARBA" id="ARBA00022553"/>
    </source>
</evidence>